<evidence type="ECO:0000259" key="11">
    <source>
        <dbReference type="Pfam" id="PF07687"/>
    </source>
</evidence>
<protein>
    <submittedName>
        <fullName evidence="12">Peptidic bond hydrolase</fullName>
        <ecNumber evidence="12">3.5.1.16</ecNumber>
    </submittedName>
</protein>
<keyword evidence="8 12" id="KW-0378">Hydrolase</keyword>
<keyword evidence="10" id="KW-0170">Cobalt</keyword>
<evidence type="ECO:0000256" key="4">
    <source>
        <dbReference type="ARBA" id="ARBA00022490"/>
    </source>
</evidence>
<dbReference type="InterPro" id="IPR001261">
    <property type="entry name" value="ArgE/DapE_CS"/>
</dbReference>
<dbReference type="Gene3D" id="3.40.630.10">
    <property type="entry name" value="Zn peptidases"/>
    <property type="match status" value="1"/>
</dbReference>
<evidence type="ECO:0000256" key="9">
    <source>
        <dbReference type="ARBA" id="ARBA00022833"/>
    </source>
</evidence>
<dbReference type="InterPro" id="IPR036264">
    <property type="entry name" value="Bact_exopeptidase_dim_dom"/>
</dbReference>
<dbReference type="NCBIfam" id="NF005710">
    <property type="entry name" value="PRK07522.1"/>
    <property type="match status" value="1"/>
</dbReference>
<name>B7LP94_ESCF3</name>
<organism evidence="12 13">
    <name type="scientific">Escherichia fergusonii (strain ATCC 35469 / DSM 13698 / CCUG 18766 / IAM 14443 / JCM 21226 / LMG 7866 / NBRC 102419 / NCTC 12128 / CDC 0568-73)</name>
    <dbReference type="NCBI Taxonomy" id="585054"/>
    <lineage>
        <taxon>Bacteria</taxon>
        <taxon>Pseudomonadati</taxon>
        <taxon>Pseudomonadota</taxon>
        <taxon>Gammaproteobacteria</taxon>
        <taxon>Enterobacterales</taxon>
        <taxon>Enterobacteriaceae</taxon>
        <taxon>Escherichia</taxon>
    </lineage>
</organism>
<dbReference type="SUPFAM" id="SSF53187">
    <property type="entry name" value="Zn-dependent exopeptidases"/>
    <property type="match status" value="1"/>
</dbReference>
<evidence type="ECO:0000256" key="7">
    <source>
        <dbReference type="ARBA" id="ARBA00022723"/>
    </source>
</evidence>
<evidence type="ECO:0000256" key="8">
    <source>
        <dbReference type="ARBA" id="ARBA00022801"/>
    </source>
</evidence>
<dbReference type="EMBL" id="CU928158">
    <property type="protein sequence ID" value="CAQ90310.1"/>
    <property type="molecule type" value="Genomic_DNA"/>
</dbReference>
<keyword evidence="13" id="KW-1185">Reference proteome</keyword>
<dbReference type="GO" id="GO:0008777">
    <property type="term" value="F:acetylornithine deacetylase activity"/>
    <property type="evidence" value="ECO:0007669"/>
    <property type="project" value="UniProtKB-EC"/>
</dbReference>
<keyword evidence="9" id="KW-0862">Zinc</keyword>
<evidence type="ECO:0000313" key="13">
    <source>
        <dbReference type="Proteomes" id="UP000000745"/>
    </source>
</evidence>
<dbReference type="InterPro" id="IPR010169">
    <property type="entry name" value="AcOrn-deacetyl"/>
</dbReference>
<dbReference type="KEGG" id="efe:EFER_2816"/>
<evidence type="ECO:0000256" key="2">
    <source>
        <dbReference type="ARBA" id="ARBA00001947"/>
    </source>
</evidence>
<dbReference type="PROSITE" id="PS00759">
    <property type="entry name" value="ARGE_DAPE_CPG2_2"/>
    <property type="match status" value="1"/>
</dbReference>
<evidence type="ECO:0000256" key="1">
    <source>
        <dbReference type="ARBA" id="ARBA00001941"/>
    </source>
</evidence>
<reference evidence="13" key="1">
    <citation type="journal article" date="2009" name="PLoS Genet.">
        <title>Organised genome dynamics in the Escherichia coli species results in highly diverse adaptive paths.</title>
        <authorList>
            <person name="Touchon M."/>
            <person name="Hoede C."/>
            <person name="Tenaillon O."/>
            <person name="Barbe V."/>
            <person name="Baeriswyl S."/>
            <person name="Bidet P."/>
            <person name="Bingen E."/>
            <person name="Bonacorsi S."/>
            <person name="Bouchier C."/>
            <person name="Bouvet O."/>
            <person name="Calteau A."/>
            <person name="Chiapello H."/>
            <person name="Clermont O."/>
            <person name="Cruveiller S."/>
            <person name="Danchin A."/>
            <person name="Diard M."/>
            <person name="Dossat C."/>
            <person name="Karoui M.E."/>
            <person name="Frapy E."/>
            <person name="Garry L."/>
            <person name="Ghigo J.M."/>
            <person name="Gilles A.M."/>
            <person name="Johnson J."/>
            <person name="Le Bouguenec C."/>
            <person name="Lescat M."/>
            <person name="Mangenot S."/>
            <person name="Martinez-Jehanne V."/>
            <person name="Matic I."/>
            <person name="Nassif X."/>
            <person name="Oztas S."/>
            <person name="Petit M.A."/>
            <person name="Pichon C."/>
            <person name="Rouy Z."/>
            <person name="Ruf C.S."/>
            <person name="Schneider D."/>
            <person name="Tourret J."/>
            <person name="Vacherie B."/>
            <person name="Vallenet D."/>
            <person name="Medigue C."/>
            <person name="Rocha E.P.C."/>
            <person name="Denamur E."/>
        </authorList>
    </citation>
    <scope>NUCLEOTIDE SEQUENCE [LARGE SCALE GENOMIC DNA]</scope>
    <source>
        <strain evidence="13">ATCC 35469 / DSM 13698 / BCRC 15582 / CCUG 18766 / IAM 14443 / JCM 21226 / LMG 7866 / NBRC 102419 / NCTC 12128 / CDC 0568-73</strain>
    </source>
</reference>
<evidence type="ECO:0000256" key="10">
    <source>
        <dbReference type="ARBA" id="ARBA00023285"/>
    </source>
</evidence>
<evidence type="ECO:0000256" key="3">
    <source>
        <dbReference type="ARBA" id="ARBA00005691"/>
    </source>
</evidence>
<dbReference type="NCBIfam" id="TIGR01892">
    <property type="entry name" value="AcOrn-deacetyl"/>
    <property type="match status" value="1"/>
</dbReference>
<evidence type="ECO:0000256" key="5">
    <source>
        <dbReference type="ARBA" id="ARBA00022571"/>
    </source>
</evidence>
<dbReference type="PANTHER" id="PTHR43808:SF31">
    <property type="entry name" value="N-ACETYL-L-CITRULLINE DEACETYLASE"/>
    <property type="match status" value="1"/>
</dbReference>
<keyword evidence="7" id="KW-0479">Metal-binding</keyword>
<feature type="domain" description="Peptidase M20 dimerisation" evidence="11">
    <location>
        <begin position="226"/>
        <end position="334"/>
    </location>
</feature>
<dbReference type="PROSITE" id="PS00758">
    <property type="entry name" value="ARGE_DAPE_CPG2_1"/>
    <property type="match status" value="1"/>
</dbReference>
<dbReference type="Gene3D" id="3.30.70.360">
    <property type="match status" value="1"/>
</dbReference>
<dbReference type="HOGENOM" id="CLU_021802_2_4_6"/>
<dbReference type="PANTHER" id="PTHR43808">
    <property type="entry name" value="ACETYLORNITHINE DEACETYLASE"/>
    <property type="match status" value="1"/>
</dbReference>
<dbReference type="Pfam" id="PF01546">
    <property type="entry name" value="Peptidase_M20"/>
    <property type="match status" value="1"/>
</dbReference>
<dbReference type="Pfam" id="PF07687">
    <property type="entry name" value="M20_dimer"/>
    <property type="match status" value="1"/>
</dbReference>
<keyword evidence="5" id="KW-0055">Arginine biosynthesis</keyword>
<comment type="similarity">
    <text evidence="3">Belongs to the peptidase M20A family. ArgE subfamily.</text>
</comment>
<keyword evidence="4" id="KW-0963">Cytoplasm</keyword>
<sequence length="445" mass="48774">MIISGQLLICASTGLMLILWPACKRYGRLMNHKWRRTLPEHWTHVMLLAMAYRAMNNSVQELLAQLLAFDTTSRESNLAMIMMIRDFLDARGVTSQLFYDDTGCKANLYARIGPAGGGGVMLSGHTDVVPIDGQSWTVPPFALTERDGRFYGRGSADMKGFIACVLASLETFLVAPLRMPLHLAFSYDEEVGCLGVRSLVEHIGASAEKPALCIIGEPTEMQPVFGHKGKLAMRCRVNGHACHSAHAPEGVNAISYAAQLISHLDELGSVFSRRQDPRFTPCGATIQVGVIAGGTALNIVPQSCWFDFEIRYLPGTRPQDVTEALAAWAESQLLPSMRKVAKSSEIRFQQLSHYPGLLSDPQSSFARALAQWCDSTCFSTVAFGTEGGLFSEAGVPTLICGPGSMAQGHKADEYVSIAQIERCMTMLKNLCDWMCLDNKNYFDTN</sequence>
<comment type="cofactor">
    <cofactor evidence="1">
        <name>Co(2+)</name>
        <dbReference type="ChEBI" id="CHEBI:48828"/>
    </cofactor>
</comment>
<accession>B7LP94</accession>
<dbReference type="AlphaFoldDB" id="B7LP94"/>
<proteinExistence type="inferred from homology"/>
<evidence type="ECO:0000313" key="12">
    <source>
        <dbReference type="EMBL" id="CAQ90310.1"/>
    </source>
</evidence>
<dbReference type="InterPro" id="IPR011650">
    <property type="entry name" value="Peptidase_M20_dimer"/>
</dbReference>
<dbReference type="GO" id="GO:0006526">
    <property type="term" value="P:L-arginine biosynthetic process"/>
    <property type="evidence" value="ECO:0007669"/>
    <property type="project" value="UniProtKB-KW"/>
</dbReference>
<dbReference type="CDD" id="cd03894">
    <property type="entry name" value="M20_ArgE"/>
    <property type="match status" value="1"/>
</dbReference>
<dbReference type="SUPFAM" id="SSF55031">
    <property type="entry name" value="Bacterial exopeptidase dimerisation domain"/>
    <property type="match status" value="1"/>
</dbReference>
<dbReference type="Proteomes" id="UP000000745">
    <property type="component" value="Chromosome"/>
</dbReference>
<dbReference type="InterPro" id="IPR050072">
    <property type="entry name" value="Peptidase_M20A"/>
</dbReference>
<keyword evidence="6" id="KW-0028">Amino-acid biosynthesis</keyword>
<evidence type="ECO:0000256" key="6">
    <source>
        <dbReference type="ARBA" id="ARBA00022605"/>
    </source>
</evidence>
<comment type="cofactor">
    <cofactor evidence="2">
        <name>Zn(2+)</name>
        <dbReference type="ChEBI" id="CHEBI:29105"/>
    </cofactor>
</comment>
<dbReference type="InterPro" id="IPR002933">
    <property type="entry name" value="Peptidase_M20"/>
</dbReference>
<gene>
    <name evidence="12" type="ordered locus">EFER_2816</name>
</gene>
<dbReference type="GO" id="GO:0046872">
    <property type="term" value="F:metal ion binding"/>
    <property type="evidence" value="ECO:0007669"/>
    <property type="project" value="UniProtKB-KW"/>
</dbReference>
<dbReference type="EC" id="3.5.1.16" evidence="12"/>